<evidence type="ECO:0000313" key="1">
    <source>
        <dbReference type="EMBL" id="QEH36716.1"/>
    </source>
</evidence>
<dbReference type="RefSeq" id="WP_148596376.1">
    <property type="nucleotide sequence ID" value="NZ_CP042997.1"/>
</dbReference>
<dbReference type="Proteomes" id="UP000324233">
    <property type="component" value="Chromosome"/>
</dbReference>
<keyword evidence="2" id="KW-1185">Reference proteome</keyword>
<proteinExistence type="predicted"/>
<sequence>MSRPPWILALLVILSPVTPMISARAEDLDARLAAMPLIEEIDAAAIAPIHQYPEAASRVTSLLGRPARVLDAGDSPKTMAWVIGKGKNLRPGSPYVLEVEYPDDVPRTIFVANRGADLVRGFATGAAIGDARQQYVQPSVESVGYPQSGTWQTYRTIFFLHDRFQGLYAQRDAKPGGRPFTPADGFHVVVFQAKRLNDPPSRGAAVGKIRLRAIPNVAALYPEVEPLPEGLPKRRIFFREEMADEAISARVANDRGVADPLNWLLYKARMSRVLAINTFAKDLLEFGHNQGWKGGDPDWINDAQPPMTDLWDRAASRLAGEGLDLLPYFEYKGAIGRKEATPPSLGWQRRAEKLYHNLPNARYTPVWWTEDHNADLTDPATLDDVRRVVDRTILAHKGRATFAGAWFRVRDNHLPISFSEAAVERFRAAHHGDSLAATASRRTLIASYESDRKLYDRYVGWWLGERRRFFEAIADHLAKGLGDDSVRVWFTPWTSEQIPMLRDPGSGPNGHPVQVTTDDVPWWDAFARTQPDSGWFRWALSPTSFDRVVAEKTYAYSLSFREAISPAPDRTEGYHSAPGADPIHYRDSSRVMLTFPMARLFTVADPELLTSYRTRSGLTAIRHYTLNEDDHDRAKGPSNLPFDGQVGYASVDVDRAGPFVRLLEARAVAAADPTYLGSLCASSFSTGFPGRVQRFNAAFLSVPALPSTLLKGACQDPAVVVRHIPTAGHGTYYLVVNTAMKPARDLSILLPARGQVRDLVEHRDLAAKSLRLTLEPGELRTYRDPQGR</sequence>
<protein>
    <submittedName>
        <fullName evidence="1">Uncharacterized protein</fullName>
    </submittedName>
</protein>
<reference evidence="1 2" key="1">
    <citation type="submission" date="2019-08" db="EMBL/GenBank/DDBJ databases">
        <title>Deep-cultivation of Planctomycetes and their phenomic and genomic characterization uncovers novel biology.</title>
        <authorList>
            <person name="Wiegand S."/>
            <person name="Jogler M."/>
            <person name="Boedeker C."/>
            <person name="Pinto D."/>
            <person name="Vollmers J."/>
            <person name="Rivas-Marin E."/>
            <person name="Kohn T."/>
            <person name="Peeters S.H."/>
            <person name="Heuer A."/>
            <person name="Rast P."/>
            <person name="Oberbeckmann S."/>
            <person name="Bunk B."/>
            <person name="Jeske O."/>
            <person name="Meyerdierks A."/>
            <person name="Storesund J.E."/>
            <person name="Kallscheuer N."/>
            <person name="Luecker S."/>
            <person name="Lage O.M."/>
            <person name="Pohl T."/>
            <person name="Merkel B.J."/>
            <person name="Hornburger P."/>
            <person name="Mueller R.-W."/>
            <person name="Bruemmer F."/>
            <person name="Labrenz M."/>
            <person name="Spormann A.M."/>
            <person name="Op den Camp H."/>
            <person name="Overmann J."/>
            <person name="Amann R."/>
            <person name="Jetten M.S.M."/>
            <person name="Mascher T."/>
            <person name="Medema M.H."/>
            <person name="Devos D.P."/>
            <person name="Kaster A.-K."/>
            <person name="Ovreas L."/>
            <person name="Rohde M."/>
            <person name="Galperin M.Y."/>
            <person name="Jogler C."/>
        </authorList>
    </citation>
    <scope>NUCLEOTIDE SEQUENCE [LARGE SCALE GENOMIC DNA]</scope>
    <source>
        <strain evidence="1 2">OJF2</strain>
    </source>
</reference>
<dbReference type="KEGG" id="agv:OJF2_53010"/>
<name>A0A5B9W7Q6_9BACT</name>
<evidence type="ECO:0000313" key="2">
    <source>
        <dbReference type="Proteomes" id="UP000324233"/>
    </source>
</evidence>
<dbReference type="OrthoDB" id="224295at2"/>
<gene>
    <name evidence="1" type="ORF">OJF2_53010</name>
</gene>
<dbReference type="AlphaFoldDB" id="A0A5B9W7Q6"/>
<organism evidence="1 2">
    <name type="scientific">Aquisphaera giovannonii</name>
    <dbReference type="NCBI Taxonomy" id="406548"/>
    <lineage>
        <taxon>Bacteria</taxon>
        <taxon>Pseudomonadati</taxon>
        <taxon>Planctomycetota</taxon>
        <taxon>Planctomycetia</taxon>
        <taxon>Isosphaerales</taxon>
        <taxon>Isosphaeraceae</taxon>
        <taxon>Aquisphaera</taxon>
    </lineage>
</organism>
<dbReference type="EMBL" id="CP042997">
    <property type="protein sequence ID" value="QEH36716.1"/>
    <property type="molecule type" value="Genomic_DNA"/>
</dbReference>
<accession>A0A5B9W7Q6</accession>